<evidence type="ECO:0000256" key="6">
    <source>
        <dbReference type="ARBA" id="ARBA00023125"/>
    </source>
</evidence>
<keyword evidence="6 9" id="KW-0238">DNA-binding</keyword>
<keyword evidence="3 9" id="KW-0132">Cell division</keyword>
<evidence type="ECO:0000256" key="1">
    <source>
        <dbReference type="ARBA" id="ARBA00004496"/>
    </source>
</evidence>
<keyword evidence="7 9" id="KW-0233">DNA recombination</keyword>
<comment type="caution">
    <text evidence="12">The sequence shown here is derived from an EMBL/GenBank/DDBJ whole genome shotgun (WGS) entry which is preliminary data.</text>
</comment>
<dbReference type="AlphaFoldDB" id="D2MLX1"/>
<evidence type="ECO:0000259" key="11">
    <source>
        <dbReference type="PROSITE" id="PS51900"/>
    </source>
</evidence>
<evidence type="ECO:0000313" key="13">
    <source>
        <dbReference type="Proteomes" id="UP000005017"/>
    </source>
</evidence>
<proteinExistence type="inferred from homology"/>
<comment type="similarity">
    <text evidence="9">Belongs to the 'phage' integrase family. XerC subfamily.</text>
</comment>
<dbReference type="HAMAP" id="MF_01808">
    <property type="entry name" value="Recomb_XerC_XerD"/>
    <property type="match status" value="1"/>
</dbReference>
<dbReference type="GO" id="GO:0005737">
    <property type="term" value="C:cytoplasm"/>
    <property type="evidence" value="ECO:0007669"/>
    <property type="project" value="UniProtKB-SubCell"/>
</dbReference>
<gene>
    <name evidence="9" type="primary">xerC</name>
    <name evidence="12" type="ORF">HMPREF9013_0739</name>
</gene>
<dbReference type="InterPro" id="IPR002104">
    <property type="entry name" value="Integrase_catalytic"/>
</dbReference>
<name>D2MLX1_9FIRM</name>
<dbReference type="eggNOG" id="COG4974">
    <property type="taxonomic scope" value="Bacteria"/>
</dbReference>
<dbReference type="GO" id="GO:0006313">
    <property type="term" value="P:DNA transposition"/>
    <property type="evidence" value="ECO:0007669"/>
    <property type="project" value="UniProtKB-UniRule"/>
</dbReference>
<keyword evidence="5 9" id="KW-0229">DNA integration</keyword>
<dbReference type="SUPFAM" id="SSF56349">
    <property type="entry name" value="DNA breaking-rejoining enzymes"/>
    <property type="match status" value="1"/>
</dbReference>
<organism evidence="12 13">
    <name type="scientific">Bulleidia extructa W1219</name>
    <dbReference type="NCBI Taxonomy" id="679192"/>
    <lineage>
        <taxon>Bacteria</taxon>
        <taxon>Bacillati</taxon>
        <taxon>Bacillota</taxon>
        <taxon>Erysipelotrichia</taxon>
        <taxon>Erysipelotrichales</taxon>
        <taxon>Erysipelotrichaceae</taxon>
        <taxon>Bulleidia</taxon>
    </lineage>
</organism>
<dbReference type="InterPro" id="IPR023009">
    <property type="entry name" value="Tyrosine_recombinase_XerC/XerD"/>
</dbReference>
<comment type="subunit">
    <text evidence="9">Forms a cyclic heterotetrameric complex composed of two molecules of XerC and two molecules of XerD.</text>
</comment>
<keyword evidence="13" id="KW-1185">Reference proteome</keyword>
<evidence type="ECO:0000313" key="12">
    <source>
        <dbReference type="EMBL" id="EFC06047.1"/>
    </source>
</evidence>
<dbReference type="PROSITE" id="PS51900">
    <property type="entry name" value="CB"/>
    <property type="match status" value="1"/>
</dbReference>
<comment type="subcellular location">
    <subcellularLocation>
        <location evidence="1 9">Cytoplasm</location>
    </subcellularLocation>
</comment>
<sequence>MDYKKSLKSFLDYIRLARTGSLHTEKAYRRDVENFIAYLEKKKIHTWKRVDKNFLLEYFTTLRQKNHLSNSSYDRHLSSLRSFFRYLNVVEGIGHNPMSSFKNVKTSRPLPEYLTVDQVQDLLDSFDLEDKKGLRNRCIVELLYACGLRISECANIKIQDIHFRDYYVRVMGKESKERIVPFYKELGDLLTKYLKKYGSFSQLSDPFFKGSKGKAISVRSIQLLLEKKGRELKLPFQLHPHVLRHSFATHLLDNGADLRIVQSLLGHENLSTTQIYTHVSQDTLRRVIAETHPLSHK</sequence>
<dbReference type="GO" id="GO:0003677">
    <property type="term" value="F:DNA binding"/>
    <property type="evidence" value="ECO:0007669"/>
    <property type="project" value="UniProtKB-UniRule"/>
</dbReference>
<evidence type="ECO:0000256" key="7">
    <source>
        <dbReference type="ARBA" id="ARBA00023172"/>
    </source>
</evidence>
<dbReference type="GO" id="GO:0051301">
    <property type="term" value="P:cell division"/>
    <property type="evidence" value="ECO:0007669"/>
    <property type="project" value="UniProtKB-KW"/>
</dbReference>
<evidence type="ECO:0000256" key="8">
    <source>
        <dbReference type="ARBA" id="ARBA00023306"/>
    </source>
</evidence>
<feature type="domain" description="Core-binding (CB)" evidence="11">
    <location>
        <begin position="1"/>
        <end position="88"/>
    </location>
</feature>
<dbReference type="Gene3D" id="1.10.150.130">
    <property type="match status" value="1"/>
</dbReference>
<protein>
    <recommendedName>
        <fullName evidence="9">Tyrosine recombinase XerC</fullName>
    </recommendedName>
</protein>
<comment type="function">
    <text evidence="9">Site-specific tyrosine recombinase, which acts by catalyzing the cutting and rejoining of the recombining DNA molecules. The XerC-XerD complex is essential to convert dimers of the bacterial chromosome into monomers to permit their segregation at cell division. It also contributes to the segregational stability of plasmids.</text>
</comment>
<feature type="active site" evidence="9">
    <location>
        <position position="244"/>
    </location>
</feature>
<feature type="active site" evidence="9">
    <location>
        <position position="173"/>
    </location>
</feature>
<dbReference type="STRING" id="679192.HMPREF9013_0739"/>
<dbReference type="InterPro" id="IPR050090">
    <property type="entry name" value="Tyrosine_recombinase_XerCD"/>
</dbReference>
<dbReference type="OrthoDB" id="283809at2"/>
<keyword evidence="8 9" id="KW-0131">Cell cycle</keyword>
<dbReference type="EMBL" id="ADFR01000002">
    <property type="protein sequence ID" value="EFC06047.1"/>
    <property type="molecule type" value="Genomic_DNA"/>
</dbReference>
<dbReference type="NCBIfam" id="NF040815">
    <property type="entry name" value="recomb_XerA_Arch"/>
    <property type="match status" value="1"/>
</dbReference>
<dbReference type="InterPro" id="IPR044068">
    <property type="entry name" value="CB"/>
</dbReference>
<feature type="active site" evidence="9">
    <location>
        <position position="241"/>
    </location>
</feature>
<dbReference type="SUPFAM" id="SSF47823">
    <property type="entry name" value="lambda integrase-like, N-terminal domain"/>
    <property type="match status" value="1"/>
</dbReference>
<dbReference type="Pfam" id="PF02899">
    <property type="entry name" value="Phage_int_SAM_1"/>
    <property type="match status" value="1"/>
</dbReference>
<dbReference type="Proteomes" id="UP000005017">
    <property type="component" value="Unassembled WGS sequence"/>
</dbReference>
<evidence type="ECO:0000256" key="5">
    <source>
        <dbReference type="ARBA" id="ARBA00022908"/>
    </source>
</evidence>
<dbReference type="InterPro" id="IPR013762">
    <property type="entry name" value="Integrase-like_cat_sf"/>
</dbReference>
<dbReference type="RefSeq" id="WP_006626392.1">
    <property type="nucleotide sequence ID" value="NZ_ADFR01000002.1"/>
</dbReference>
<dbReference type="PANTHER" id="PTHR30349:SF77">
    <property type="entry name" value="TYROSINE RECOMBINASE XERC"/>
    <property type="match status" value="1"/>
</dbReference>
<dbReference type="Gene3D" id="1.10.443.10">
    <property type="entry name" value="Intergrase catalytic core"/>
    <property type="match status" value="1"/>
</dbReference>
<dbReference type="GO" id="GO:0007059">
    <property type="term" value="P:chromosome segregation"/>
    <property type="evidence" value="ECO:0007669"/>
    <property type="project" value="UniProtKB-UniRule"/>
</dbReference>
<dbReference type="InterPro" id="IPR004107">
    <property type="entry name" value="Integrase_SAM-like_N"/>
</dbReference>
<dbReference type="GO" id="GO:0009037">
    <property type="term" value="F:tyrosine-based site-specific recombinase activity"/>
    <property type="evidence" value="ECO:0007669"/>
    <property type="project" value="UniProtKB-UniRule"/>
</dbReference>
<dbReference type="InterPro" id="IPR010998">
    <property type="entry name" value="Integrase_recombinase_N"/>
</dbReference>
<dbReference type="PROSITE" id="PS51898">
    <property type="entry name" value="TYR_RECOMBINASE"/>
    <property type="match status" value="1"/>
</dbReference>
<feature type="active site" evidence="9">
    <location>
        <position position="149"/>
    </location>
</feature>
<keyword evidence="4 9" id="KW-0159">Chromosome partition</keyword>
<feature type="active site" evidence="9">
    <location>
        <position position="267"/>
    </location>
</feature>
<evidence type="ECO:0000256" key="3">
    <source>
        <dbReference type="ARBA" id="ARBA00022618"/>
    </source>
</evidence>
<evidence type="ECO:0000256" key="9">
    <source>
        <dbReference type="HAMAP-Rule" id="MF_01808"/>
    </source>
</evidence>
<feature type="active site" description="O-(3'-phospho-DNA)-tyrosine intermediate" evidence="9">
    <location>
        <position position="276"/>
    </location>
</feature>
<keyword evidence="2 9" id="KW-0963">Cytoplasm</keyword>
<dbReference type="InterPro" id="IPR011010">
    <property type="entry name" value="DNA_brk_join_enz"/>
</dbReference>
<accession>D2MLX1</accession>
<evidence type="ECO:0000259" key="10">
    <source>
        <dbReference type="PROSITE" id="PS51898"/>
    </source>
</evidence>
<dbReference type="Pfam" id="PF00589">
    <property type="entry name" value="Phage_integrase"/>
    <property type="match status" value="1"/>
</dbReference>
<reference evidence="13" key="1">
    <citation type="submission" date="2009-12" db="EMBL/GenBank/DDBJ databases">
        <title>Sequence of Clostridiales genomosp. BVAB3 str. UPII9-5.</title>
        <authorList>
            <person name="Madupu R."/>
            <person name="Durkin A.S."/>
            <person name="Torralba M."/>
            <person name="Methe B."/>
            <person name="Sutton G.G."/>
            <person name="Strausberg R.L."/>
            <person name="Nelson K.E."/>
        </authorList>
    </citation>
    <scope>NUCLEOTIDE SEQUENCE [LARGE SCALE GENOMIC DNA]</scope>
    <source>
        <strain evidence="13">W1219</strain>
    </source>
</reference>
<dbReference type="PANTHER" id="PTHR30349">
    <property type="entry name" value="PHAGE INTEGRASE-RELATED"/>
    <property type="match status" value="1"/>
</dbReference>
<evidence type="ECO:0000256" key="2">
    <source>
        <dbReference type="ARBA" id="ARBA00022490"/>
    </source>
</evidence>
<feature type="domain" description="Tyr recombinase" evidence="10">
    <location>
        <begin position="109"/>
        <end position="289"/>
    </location>
</feature>
<dbReference type="CDD" id="cd00798">
    <property type="entry name" value="INT_XerDC_C"/>
    <property type="match status" value="1"/>
</dbReference>
<evidence type="ECO:0000256" key="4">
    <source>
        <dbReference type="ARBA" id="ARBA00022829"/>
    </source>
</evidence>